<dbReference type="EMBL" id="JAUSYP010000001">
    <property type="protein sequence ID" value="MDQ0753947.1"/>
    <property type="molecule type" value="Genomic_DNA"/>
</dbReference>
<keyword evidence="2" id="KW-0812">Transmembrane</keyword>
<sequence length="418" mass="44163">MTDDSSSLTPGPASGPTPSPGPDPDARRRSRRRAFLLALLLLLLLIVAGLLLWIFNGPGSDNGANGADDDRNSSPRADLTRAAALLRDAPALHYTGTMGITGAQGGEDARVDLIVSNPADALGTLSMPDSPALDYVGIDGKSFLGGKTEAWRSLGMAEKSKVLAEHPSMVQPGMFFSQDLATALAPPALAKTVLAEDVPDEKITVGKPVTVGDHTCTPIHADDTTICLSDERVGGARVVDRISFSGGTVVLDIKAMSRQEVERFSTDFRSKLPLIRDSVDPRINVTTQILRDYKGECAPTACVFTARVTVTYLGSTSDPDASKAVPVTYSWAIDRDGTPVELDPECSGALLIKPGESEDLSCTATGSSVGSGATRGQYHGEIHTSDRALTLKEYERLVRLAADNSEKIAALPNPPTPR</sequence>
<name>A0ABU0R2U2_9ACTN</name>
<evidence type="ECO:0000256" key="2">
    <source>
        <dbReference type="SAM" id="Phobius"/>
    </source>
</evidence>
<keyword evidence="4" id="KW-1185">Reference proteome</keyword>
<gene>
    <name evidence="3" type="ORF">QF034_008178</name>
</gene>
<evidence type="ECO:0000313" key="4">
    <source>
        <dbReference type="Proteomes" id="UP001232755"/>
    </source>
</evidence>
<organism evidence="3 4">
    <name type="scientific">Streptomyces africanus</name>
    <dbReference type="NCBI Taxonomy" id="231024"/>
    <lineage>
        <taxon>Bacteria</taxon>
        <taxon>Bacillati</taxon>
        <taxon>Actinomycetota</taxon>
        <taxon>Actinomycetes</taxon>
        <taxon>Kitasatosporales</taxon>
        <taxon>Streptomycetaceae</taxon>
        <taxon>Streptomyces</taxon>
    </lineage>
</organism>
<feature type="compositionally biased region" description="Pro residues" evidence="1">
    <location>
        <begin position="13"/>
        <end position="23"/>
    </location>
</feature>
<proteinExistence type="predicted"/>
<dbReference type="RefSeq" id="WP_307179714.1">
    <property type="nucleotide sequence ID" value="NZ_JAUSYP010000001.1"/>
</dbReference>
<feature type="transmembrane region" description="Helical" evidence="2">
    <location>
        <begin position="34"/>
        <end position="55"/>
    </location>
</feature>
<comment type="caution">
    <text evidence="3">The sequence shown here is derived from an EMBL/GenBank/DDBJ whole genome shotgun (WGS) entry which is preliminary data.</text>
</comment>
<accession>A0ABU0R2U2</accession>
<evidence type="ECO:0000256" key="1">
    <source>
        <dbReference type="SAM" id="MobiDB-lite"/>
    </source>
</evidence>
<keyword evidence="2" id="KW-0472">Membrane</keyword>
<keyword evidence="2" id="KW-1133">Transmembrane helix</keyword>
<reference evidence="3 4" key="1">
    <citation type="submission" date="2023-07" db="EMBL/GenBank/DDBJ databases">
        <title>Comparative genomics of wheat-associated soil bacteria to identify genetic determinants of phenazine resistance.</title>
        <authorList>
            <person name="Mouncey N."/>
        </authorList>
    </citation>
    <scope>NUCLEOTIDE SEQUENCE [LARGE SCALE GENOMIC DNA]</scope>
    <source>
        <strain evidence="3 4">B3I12</strain>
    </source>
</reference>
<evidence type="ECO:0000313" key="3">
    <source>
        <dbReference type="EMBL" id="MDQ0753947.1"/>
    </source>
</evidence>
<feature type="region of interest" description="Disordered" evidence="1">
    <location>
        <begin position="1"/>
        <end position="28"/>
    </location>
</feature>
<dbReference type="Proteomes" id="UP001232755">
    <property type="component" value="Unassembled WGS sequence"/>
</dbReference>
<protein>
    <submittedName>
        <fullName evidence="3">Uncharacterized protein</fullName>
    </submittedName>
</protein>